<gene>
    <name evidence="1" type="ORF">MM415B00897_0021</name>
</gene>
<dbReference type="EMBL" id="MT141450">
    <property type="protein sequence ID" value="QJA61710.1"/>
    <property type="molecule type" value="Genomic_DNA"/>
</dbReference>
<dbReference type="AlphaFoldDB" id="A0A6M3IW36"/>
<proteinExistence type="predicted"/>
<accession>A0A6M3IW36</accession>
<reference evidence="1" key="1">
    <citation type="submission" date="2020-03" db="EMBL/GenBank/DDBJ databases">
        <title>The deep terrestrial virosphere.</title>
        <authorList>
            <person name="Holmfeldt K."/>
            <person name="Nilsson E."/>
            <person name="Simone D."/>
            <person name="Lopez-Fernandez M."/>
            <person name="Wu X."/>
            <person name="de Brujin I."/>
            <person name="Lundin D."/>
            <person name="Andersson A."/>
            <person name="Bertilsson S."/>
            <person name="Dopson M."/>
        </authorList>
    </citation>
    <scope>NUCLEOTIDE SEQUENCE</scope>
    <source>
        <strain evidence="1">MM415B00897</strain>
    </source>
</reference>
<evidence type="ECO:0000313" key="1">
    <source>
        <dbReference type="EMBL" id="QJA61710.1"/>
    </source>
</evidence>
<name>A0A6M3IW36_9ZZZZ</name>
<protein>
    <submittedName>
        <fullName evidence="1">Uncharacterized protein</fullName>
    </submittedName>
</protein>
<sequence length="65" mass="7807">MSDVITYPTDLLELWIKKLTKLREECGLKDRKRISFEIAEVEKVLLERNKFKRMEGPEPLQKPYL</sequence>
<organism evidence="1">
    <name type="scientific">viral metagenome</name>
    <dbReference type="NCBI Taxonomy" id="1070528"/>
    <lineage>
        <taxon>unclassified sequences</taxon>
        <taxon>metagenomes</taxon>
        <taxon>organismal metagenomes</taxon>
    </lineage>
</organism>